<gene>
    <name evidence="1" type="ORF">JR316_0002355</name>
</gene>
<evidence type="ECO:0000313" key="2">
    <source>
        <dbReference type="Proteomes" id="UP000664032"/>
    </source>
</evidence>
<accession>A0ACB8HCL4</accession>
<protein>
    <submittedName>
        <fullName evidence="1">Uncharacterized protein</fullName>
    </submittedName>
</protein>
<evidence type="ECO:0000313" key="1">
    <source>
        <dbReference type="EMBL" id="KAH9485447.1"/>
    </source>
</evidence>
<dbReference type="Proteomes" id="UP000664032">
    <property type="component" value="Unassembled WGS sequence"/>
</dbReference>
<name>A0ACB8HCL4_PSICU</name>
<keyword evidence="2" id="KW-1185">Reference proteome</keyword>
<comment type="caution">
    <text evidence="1">The sequence shown here is derived from an EMBL/GenBank/DDBJ whole genome shotgun (WGS) entry which is preliminary data.</text>
</comment>
<proteinExistence type="predicted"/>
<dbReference type="EMBL" id="JAFIQS020000002">
    <property type="protein sequence ID" value="KAH9485447.1"/>
    <property type="molecule type" value="Genomic_DNA"/>
</dbReference>
<sequence length="71" mass="8046">MSGIEGHKGSMMCTPARRRGRHTLEQRRQHIVIIPDIWVASWLNTRQSTYLVVTYSTESGNEVNFEALAAS</sequence>
<reference evidence="1" key="1">
    <citation type="submission" date="2021-10" db="EMBL/GenBank/DDBJ databases">
        <title>Psilocybe cubensis genome.</title>
        <authorList>
            <person name="Mckernan K.J."/>
            <person name="Crawford S."/>
            <person name="Trippe A."/>
            <person name="Kane L.T."/>
            <person name="Mclaughlin S."/>
        </authorList>
    </citation>
    <scope>NUCLEOTIDE SEQUENCE</scope>
    <source>
        <strain evidence="1">MGC-MH-2018</strain>
    </source>
</reference>
<organism evidence="1 2">
    <name type="scientific">Psilocybe cubensis</name>
    <name type="common">Psychedelic mushroom</name>
    <name type="synonym">Stropharia cubensis</name>
    <dbReference type="NCBI Taxonomy" id="181762"/>
    <lineage>
        <taxon>Eukaryota</taxon>
        <taxon>Fungi</taxon>
        <taxon>Dikarya</taxon>
        <taxon>Basidiomycota</taxon>
        <taxon>Agaricomycotina</taxon>
        <taxon>Agaricomycetes</taxon>
        <taxon>Agaricomycetidae</taxon>
        <taxon>Agaricales</taxon>
        <taxon>Agaricineae</taxon>
        <taxon>Strophariaceae</taxon>
        <taxon>Psilocybe</taxon>
    </lineage>
</organism>